<dbReference type="InterPro" id="IPR026866">
    <property type="entry name" value="CR006_AAA"/>
</dbReference>
<dbReference type="RefSeq" id="WP_316266464.1">
    <property type="nucleotide sequence ID" value="NZ_AP027742.1"/>
</dbReference>
<dbReference type="EMBL" id="AP027742">
    <property type="protein sequence ID" value="BDZ76864.1"/>
    <property type="molecule type" value="Genomic_DNA"/>
</dbReference>
<feature type="domain" description="Protein CR006 P-loop" evidence="5">
    <location>
        <begin position="20"/>
        <end position="712"/>
    </location>
</feature>
<gene>
    <name evidence="6" type="ORF">Lac1_10470</name>
</gene>
<protein>
    <recommendedName>
        <fullName evidence="3">Nuclease SbcCD subunit C</fullName>
    </recommendedName>
</protein>
<evidence type="ECO:0000313" key="6">
    <source>
        <dbReference type="EMBL" id="BDZ76864.1"/>
    </source>
</evidence>
<evidence type="ECO:0000256" key="3">
    <source>
        <dbReference type="ARBA" id="ARBA00013368"/>
    </source>
</evidence>
<dbReference type="PANTHER" id="PTHR32114">
    <property type="entry name" value="ABC TRANSPORTER ABCH.3"/>
    <property type="match status" value="1"/>
</dbReference>
<feature type="coiled-coil region" evidence="4">
    <location>
        <begin position="91"/>
        <end position="135"/>
    </location>
</feature>
<organism evidence="6 7">
    <name type="scientific">Claveliimonas bilis</name>
    <dbReference type="NCBI Taxonomy" id="3028070"/>
    <lineage>
        <taxon>Bacteria</taxon>
        <taxon>Bacillati</taxon>
        <taxon>Bacillota</taxon>
        <taxon>Clostridia</taxon>
        <taxon>Lachnospirales</taxon>
        <taxon>Lachnospiraceae</taxon>
        <taxon>Claveliimonas</taxon>
    </lineage>
</organism>
<reference evidence="7" key="1">
    <citation type="journal article" date="2023" name="Int. J. Syst. Evol. Microbiol.">
        <title>Claveliimonas bilis gen. nov., sp. nov., deoxycholic acid-producing bacteria isolated from human faeces, and reclassification of Sellimonas monacensis Zenner et al. 2021 as Claveliimonas monacensis comb. nov.</title>
        <authorList>
            <person name="Hisatomi A."/>
            <person name="Kastawa N.W.E.P.G."/>
            <person name="Song I."/>
            <person name="Ohkuma M."/>
            <person name="Fukiya S."/>
            <person name="Sakamoto M."/>
        </authorList>
    </citation>
    <scope>NUCLEOTIDE SEQUENCE [LARGE SCALE GENOMIC DNA]</scope>
    <source>
        <strain evidence="7">12BBH14</strain>
    </source>
</reference>
<evidence type="ECO:0000256" key="4">
    <source>
        <dbReference type="SAM" id="Coils"/>
    </source>
</evidence>
<dbReference type="PANTHER" id="PTHR32114:SF2">
    <property type="entry name" value="ABC TRANSPORTER ABCH.3"/>
    <property type="match status" value="1"/>
</dbReference>
<dbReference type="SUPFAM" id="SSF52540">
    <property type="entry name" value="P-loop containing nucleoside triphosphate hydrolases"/>
    <property type="match status" value="1"/>
</dbReference>
<keyword evidence="7" id="KW-1185">Reference proteome</keyword>
<keyword evidence="4" id="KW-0175">Coiled coil</keyword>
<sequence>MINKIHIENVATYVSGVEFYPKKISFIYGANGTGKSTLSKVLNNEISSPMCSVTWDSDTKEDIVVYNRDFVEKNFQTDTKLKGIFSLGEESIEVQKEIEEKRKKIDEVEDEKIKAQNSINRINSEQADLRNAIEQKCWNVQKMYGAEFADALIGFRNKTKSFCDQCIKCSSTLVKENVLSLEELRIMYQAAFSKEASKDDKYKSLPISEINALDTNELLGTVIVGKSDTPIGTFIEYLKASDWVKTGVGYARKVPGKCPYCQQSLPQNIQEDIEAYFDKKYEDNKADLDGYEKAYSSMVLKVKTVIQEIESKRYAYVDYAEFDEKKTVLISKLEKNQQIIQSKVKFLSEVVEIESVISIASELVELIDQFNAKIEKNNELVENQGRARNECKDRLWDFLTLQCIEDIEKFLKEFGGREKGKKRILEQKKQREDLIKSLKAEIETKEASLTSVRPTVDAINHLLKEFGFNGFLLEVNEEKTGTYKIVRPSGEDASKTLSEGENNFISFLYFYHLCFGSQKKTGLTSKKILVIDDPISSMDSNVLFIVSTLVKNVIKNCKENEKGINQVIILTHNVYFHKEITFWGNKDALPSTQTRYYILRKVAEETTIQEYETNPIKTSYELLWKELKNANVGSANMLMNVMRRILEHYFMIIGGIDYEKCINQIEGTDKIICKALVSFINDGSHSVFEDLIFTPDDGDIENYKRVFKLVFEKLGHIDHYNMMMNKI</sequence>
<evidence type="ECO:0000313" key="7">
    <source>
        <dbReference type="Proteomes" id="UP001305815"/>
    </source>
</evidence>
<comment type="similarity">
    <text evidence="1">Belongs to the SMC family. SbcC subfamily.</text>
</comment>
<accession>A0ABM8I6S1</accession>
<dbReference type="Gene3D" id="3.40.50.300">
    <property type="entry name" value="P-loop containing nucleotide triphosphate hydrolases"/>
    <property type="match status" value="2"/>
</dbReference>
<name>A0ABM8I6S1_9FIRM</name>
<evidence type="ECO:0000256" key="1">
    <source>
        <dbReference type="ARBA" id="ARBA00006930"/>
    </source>
</evidence>
<dbReference type="InterPro" id="IPR027417">
    <property type="entry name" value="P-loop_NTPase"/>
</dbReference>
<feature type="coiled-coil region" evidence="4">
    <location>
        <begin position="421"/>
        <end position="448"/>
    </location>
</feature>
<evidence type="ECO:0000256" key="2">
    <source>
        <dbReference type="ARBA" id="ARBA00011322"/>
    </source>
</evidence>
<dbReference type="Pfam" id="PF13166">
    <property type="entry name" value="AAA_13"/>
    <property type="match status" value="1"/>
</dbReference>
<comment type="subunit">
    <text evidence="2">Heterodimer of SbcC and SbcD.</text>
</comment>
<dbReference type="Proteomes" id="UP001305815">
    <property type="component" value="Chromosome"/>
</dbReference>
<proteinExistence type="inferred from homology"/>
<evidence type="ECO:0000259" key="5">
    <source>
        <dbReference type="Pfam" id="PF13166"/>
    </source>
</evidence>